<protein>
    <submittedName>
        <fullName evidence="1">Uncharacterized protein</fullName>
    </submittedName>
</protein>
<dbReference type="GeneID" id="23569867"/>
<evidence type="ECO:0000313" key="1">
    <source>
        <dbReference type="EMBL" id="ESA42054.1"/>
    </source>
</evidence>
<reference evidence="1 2" key="1">
    <citation type="journal article" date="2003" name="Nature">
        <title>The genome sequence of the filamentous fungus Neurospora crassa.</title>
        <authorList>
            <person name="Galagan J.E."/>
            <person name="Calvo S.E."/>
            <person name="Borkovich K.A."/>
            <person name="Selker E.U."/>
            <person name="Read N.D."/>
            <person name="Jaffe D."/>
            <person name="FitzHugh W."/>
            <person name="Ma L.J."/>
            <person name="Smirnov S."/>
            <person name="Purcell S."/>
            <person name="Rehman B."/>
            <person name="Elkins T."/>
            <person name="Engels R."/>
            <person name="Wang S."/>
            <person name="Nielsen C.B."/>
            <person name="Butler J."/>
            <person name="Endrizzi M."/>
            <person name="Qui D."/>
            <person name="Ianakiev P."/>
            <person name="Bell-Pedersen D."/>
            <person name="Nelson M.A."/>
            <person name="Werner-Washburne M."/>
            <person name="Selitrennikoff C.P."/>
            <person name="Kinsey J.A."/>
            <person name="Braun E.L."/>
            <person name="Zelter A."/>
            <person name="Schulte U."/>
            <person name="Kothe G.O."/>
            <person name="Jedd G."/>
            <person name="Mewes W."/>
            <person name="Staben C."/>
            <person name="Marcotte E."/>
            <person name="Greenberg D."/>
            <person name="Roy A."/>
            <person name="Foley K."/>
            <person name="Naylor J."/>
            <person name="Stange-Thomann N."/>
            <person name="Barrett R."/>
            <person name="Gnerre S."/>
            <person name="Kamal M."/>
            <person name="Kamvysselis M."/>
            <person name="Mauceli E."/>
            <person name="Bielke C."/>
            <person name="Rudd S."/>
            <person name="Frishman D."/>
            <person name="Krystofova S."/>
            <person name="Rasmussen C."/>
            <person name="Metzenberg R.L."/>
            <person name="Perkins D.D."/>
            <person name="Kroken S."/>
            <person name="Cogoni C."/>
            <person name="Macino G."/>
            <person name="Catcheside D."/>
            <person name="Li W."/>
            <person name="Pratt R.J."/>
            <person name="Osmani S.A."/>
            <person name="DeSouza C.P."/>
            <person name="Glass L."/>
            <person name="Orbach M.J."/>
            <person name="Berglund J.A."/>
            <person name="Voelker R."/>
            <person name="Yarden O."/>
            <person name="Plamann M."/>
            <person name="Seiler S."/>
            <person name="Dunlap J."/>
            <person name="Radford A."/>
            <person name="Aramayo R."/>
            <person name="Natvig D.O."/>
            <person name="Alex L.A."/>
            <person name="Mannhaupt G."/>
            <person name="Ebbole D.J."/>
            <person name="Freitag M."/>
            <person name="Paulsen I."/>
            <person name="Sachs M.S."/>
            <person name="Lander E.S."/>
            <person name="Nusbaum C."/>
            <person name="Birren B."/>
        </authorList>
    </citation>
    <scope>NUCLEOTIDE SEQUENCE [LARGE SCALE GENOMIC DNA]</scope>
    <source>
        <strain evidence="2">ATCC 24698 / 74-OR23-1A / CBS 708.71 / DSM 1257 / FGSC 987</strain>
    </source>
</reference>
<dbReference type="VEuPathDB" id="FungiDB:NCU17274"/>
<dbReference type="Proteomes" id="UP000001805">
    <property type="component" value="Chromosome 7, Linkage Group VII"/>
</dbReference>
<dbReference type="RefSeq" id="XP_011395393.1">
    <property type="nucleotide sequence ID" value="XM_011397091.1"/>
</dbReference>
<dbReference type="EMBL" id="CM002242">
    <property type="protein sequence ID" value="ESA42054.1"/>
    <property type="molecule type" value="Genomic_DNA"/>
</dbReference>
<keyword evidence="2" id="KW-1185">Reference proteome</keyword>
<sequence>MNLKLDNDKGTASVERVMDQCGIFQAGPGLNQGEMECPARGFWIYNFKPVIAPNCSSTVESMKQFPSKSRRRYTLGLEAIFNSILLDECHRESIVTNSLPPIHFDSIDHLFNLPSAPARDAVQHVQSYNCTTRPVRSAHTFPSSSSCRASGARCGGWSGVTESAEHCSEGV</sequence>
<dbReference type="AlphaFoldDB" id="V5ILQ9"/>
<proteinExistence type="predicted"/>
<accession>V5ILQ9</accession>
<name>V5ILQ9_NEUCR</name>
<gene>
    <name evidence="1" type="ORF">NCU17274</name>
</gene>
<evidence type="ECO:0000313" key="2">
    <source>
        <dbReference type="Proteomes" id="UP000001805"/>
    </source>
</evidence>
<dbReference type="InParanoid" id="V5ILQ9"/>
<organism evidence="1 2">
    <name type="scientific">Neurospora crassa (strain ATCC 24698 / 74-OR23-1A / CBS 708.71 / DSM 1257 / FGSC 987)</name>
    <dbReference type="NCBI Taxonomy" id="367110"/>
    <lineage>
        <taxon>Eukaryota</taxon>
        <taxon>Fungi</taxon>
        <taxon>Dikarya</taxon>
        <taxon>Ascomycota</taxon>
        <taxon>Pezizomycotina</taxon>
        <taxon>Sordariomycetes</taxon>
        <taxon>Sordariomycetidae</taxon>
        <taxon>Sordariales</taxon>
        <taxon>Sordariaceae</taxon>
        <taxon>Neurospora</taxon>
    </lineage>
</organism>
<dbReference type="KEGG" id="ncr:NCU17274"/>